<comment type="caution">
    <text evidence="2">The sequence shown here is derived from an EMBL/GenBank/DDBJ whole genome shotgun (WGS) entry which is preliminary data.</text>
</comment>
<dbReference type="PANTHER" id="PTHR13887:SF41">
    <property type="entry name" value="THIOREDOXIN SUPERFAMILY PROTEIN"/>
    <property type="match status" value="1"/>
</dbReference>
<proteinExistence type="predicted"/>
<dbReference type="Pfam" id="PF01323">
    <property type="entry name" value="DSBA"/>
    <property type="match status" value="1"/>
</dbReference>
<dbReference type="RefSeq" id="WP_377486435.1">
    <property type="nucleotide sequence ID" value="NZ_JBHUOX010000012.1"/>
</dbReference>
<sequence>MMTKQKIKIDIVSDVNCPWCYVGEQRLNKAMGEANESYDFDISFRPYELNANIPQEGVDRLEYFKKAYGPNIVSQIDAMNQRLKDAGSPEGIEFNFDKLTTVNNTFKGHRLIWLAGELGVQEAVAHALFYNYFTEGKNMNDTAVLTEIGMANGIPAERLEGFFEGEEGKKEVREMEQWAQASGITGVPAFIINDKYLVSGAQPADTFHQVFAQVAPLTPTFEEIAAEGQSCSVDGIC</sequence>
<gene>
    <name evidence="2" type="ORF">ACFS7Z_15760</name>
</gene>
<name>A0ABW6BVH1_9BACT</name>
<feature type="domain" description="DSBA-like thioredoxin" evidence="1">
    <location>
        <begin position="9"/>
        <end position="210"/>
    </location>
</feature>
<dbReference type="PANTHER" id="PTHR13887">
    <property type="entry name" value="GLUTATHIONE S-TRANSFERASE KAPPA"/>
    <property type="match status" value="1"/>
</dbReference>
<accession>A0ABW6BVH1</accession>
<dbReference type="Proteomes" id="UP001597641">
    <property type="component" value="Unassembled WGS sequence"/>
</dbReference>
<evidence type="ECO:0000313" key="2">
    <source>
        <dbReference type="EMBL" id="MFD3001830.1"/>
    </source>
</evidence>
<organism evidence="2 3">
    <name type="scientific">Pontibacter toksunensis</name>
    <dbReference type="NCBI Taxonomy" id="1332631"/>
    <lineage>
        <taxon>Bacteria</taxon>
        <taxon>Pseudomonadati</taxon>
        <taxon>Bacteroidota</taxon>
        <taxon>Cytophagia</taxon>
        <taxon>Cytophagales</taxon>
        <taxon>Hymenobacteraceae</taxon>
        <taxon>Pontibacter</taxon>
    </lineage>
</organism>
<dbReference type="SUPFAM" id="SSF52833">
    <property type="entry name" value="Thioredoxin-like"/>
    <property type="match status" value="1"/>
</dbReference>
<protein>
    <submittedName>
        <fullName evidence="2">DsbA family oxidoreductase</fullName>
    </submittedName>
</protein>
<dbReference type="InterPro" id="IPR036249">
    <property type="entry name" value="Thioredoxin-like_sf"/>
</dbReference>
<dbReference type="InterPro" id="IPR001853">
    <property type="entry name" value="DSBA-like_thioredoxin_dom"/>
</dbReference>
<dbReference type="EMBL" id="JBHUOX010000012">
    <property type="protein sequence ID" value="MFD3001830.1"/>
    <property type="molecule type" value="Genomic_DNA"/>
</dbReference>
<dbReference type="CDD" id="cd03024">
    <property type="entry name" value="DsbA_FrnE"/>
    <property type="match status" value="1"/>
</dbReference>
<keyword evidence="3" id="KW-1185">Reference proteome</keyword>
<dbReference type="Gene3D" id="3.40.30.10">
    <property type="entry name" value="Glutaredoxin"/>
    <property type="match status" value="1"/>
</dbReference>
<reference evidence="3" key="1">
    <citation type="journal article" date="2019" name="Int. J. Syst. Evol. Microbiol.">
        <title>The Global Catalogue of Microorganisms (GCM) 10K type strain sequencing project: providing services to taxonomists for standard genome sequencing and annotation.</title>
        <authorList>
            <consortium name="The Broad Institute Genomics Platform"/>
            <consortium name="The Broad Institute Genome Sequencing Center for Infectious Disease"/>
            <person name="Wu L."/>
            <person name="Ma J."/>
        </authorList>
    </citation>
    <scope>NUCLEOTIDE SEQUENCE [LARGE SCALE GENOMIC DNA]</scope>
    <source>
        <strain evidence="3">KCTC 23984</strain>
    </source>
</reference>
<evidence type="ECO:0000313" key="3">
    <source>
        <dbReference type="Proteomes" id="UP001597641"/>
    </source>
</evidence>
<evidence type="ECO:0000259" key="1">
    <source>
        <dbReference type="Pfam" id="PF01323"/>
    </source>
</evidence>